<protein>
    <submittedName>
        <fullName evidence="2">Het-domain-containing protein</fullName>
    </submittedName>
</protein>
<keyword evidence="3" id="KW-1185">Reference proteome</keyword>
<sequence length="638" mass="70743">MALCGYCRVVDFSALPAPTRFEDFHCVFGDRQLNEFSVRAEGSDIPRCIEPGLPWQGNLDTLAESAALNCPLCTIVQTAAKDLNDRRQAGRNNTLYQEFGTNHDFALPAKRLYLTRRFGGDHGFAVFIPSRDHRVLLLGSVAFTAKDVSPLAERISLRPFCEDSGSSGALRVVSSWLRNCQETHEKCCHNHTTLPSRVLAVGCIGGSSIKLIEPDTGIVGNYAALSHCWGSVQLLTTTRTSLCAHMSGILVADLPKTFRDAVLVSRCLGIPYLWIDSLCIIQGDTEDWARESSRMLNVYSDAYVVIAANHASDSAGGCFHVRPSRISASLTLPGIGLVHAQLGANSDEVLPQNNEFSDEPLTQRAWALQERLLATRMIHYNTRQMYFECQHGILGEDGCKTDKPYCDLSRVMKHRSSAREALETWSSIIWNYSNRSLTNSTDKLPALSGIANLLGGLLKDKYVAGLWSSVMVQELAWHGQWRQDPQPINEYIGPSWSWTSFQGTVVLNKMLNWRSIAIVEDWKIELTNPDDHYGQVKSASVRVRGPLTQLTQSTIPGGDHAERLKRAGIRPHPNFCTKYSGEDMDIKMLLLGGYGQASPVPPCEVEGEEAAESKQDKSDENFKFKEGFGLVVTPIKKY</sequence>
<dbReference type="Pfam" id="PF06985">
    <property type="entry name" value="HET"/>
    <property type="match status" value="1"/>
</dbReference>
<dbReference type="Proteomes" id="UP000582016">
    <property type="component" value="Unassembled WGS sequence"/>
</dbReference>
<dbReference type="PANTHER" id="PTHR33112">
    <property type="entry name" value="DOMAIN PROTEIN, PUTATIVE-RELATED"/>
    <property type="match status" value="1"/>
</dbReference>
<organism evidence="2 3">
    <name type="scientific">Fusarium phyllophilum</name>
    <dbReference type="NCBI Taxonomy" id="47803"/>
    <lineage>
        <taxon>Eukaryota</taxon>
        <taxon>Fungi</taxon>
        <taxon>Dikarya</taxon>
        <taxon>Ascomycota</taxon>
        <taxon>Pezizomycotina</taxon>
        <taxon>Sordariomycetes</taxon>
        <taxon>Hypocreomycetidae</taxon>
        <taxon>Hypocreales</taxon>
        <taxon>Nectriaceae</taxon>
        <taxon>Fusarium</taxon>
        <taxon>Fusarium fujikuroi species complex</taxon>
    </lineage>
</organism>
<name>A0A8H5JSP2_9HYPO</name>
<dbReference type="InterPro" id="IPR010730">
    <property type="entry name" value="HET"/>
</dbReference>
<dbReference type="AlphaFoldDB" id="A0A8H5JSP2"/>
<evidence type="ECO:0000259" key="1">
    <source>
        <dbReference type="Pfam" id="PF06985"/>
    </source>
</evidence>
<evidence type="ECO:0000313" key="3">
    <source>
        <dbReference type="Proteomes" id="UP000582016"/>
    </source>
</evidence>
<feature type="domain" description="Heterokaryon incompatibility" evidence="1">
    <location>
        <begin position="222"/>
        <end position="370"/>
    </location>
</feature>
<comment type="caution">
    <text evidence="2">The sequence shown here is derived from an EMBL/GenBank/DDBJ whole genome shotgun (WGS) entry which is preliminary data.</text>
</comment>
<reference evidence="2 3" key="1">
    <citation type="submission" date="2020-05" db="EMBL/GenBank/DDBJ databases">
        <title>Identification and distribution of gene clusters putatively required for synthesis of sphingolipid metabolism inhibitors in phylogenetically diverse species of the filamentous fungus Fusarium.</title>
        <authorList>
            <person name="Kim H.-S."/>
            <person name="Busman M."/>
            <person name="Brown D.W."/>
            <person name="Divon H."/>
            <person name="Uhlig S."/>
            <person name="Proctor R.H."/>
        </authorList>
    </citation>
    <scope>NUCLEOTIDE SEQUENCE [LARGE SCALE GENOMIC DNA]</scope>
    <source>
        <strain evidence="2 3">NRRL 13617</strain>
    </source>
</reference>
<dbReference type="PANTHER" id="PTHR33112:SF16">
    <property type="entry name" value="HETEROKARYON INCOMPATIBILITY DOMAIN-CONTAINING PROTEIN"/>
    <property type="match status" value="1"/>
</dbReference>
<accession>A0A8H5JSP2</accession>
<dbReference type="EMBL" id="JAAOAQ010000233">
    <property type="protein sequence ID" value="KAF5560494.1"/>
    <property type="molecule type" value="Genomic_DNA"/>
</dbReference>
<gene>
    <name evidence="2" type="ORF">FPHYL_6637</name>
</gene>
<proteinExistence type="predicted"/>
<dbReference type="OrthoDB" id="5362512at2759"/>
<evidence type="ECO:0000313" key="2">
    <source>
        <dbReference type="EMBL" id="KAF5560494.1"/>
    </source>
</evidence>